<evidence type="ECO:0000313" key="9">
    <source>
        <dbReference type="EMBL" id="MBP1896522.1"/>
    </source>
</evidence>
<gene>
    <name evidence="9" type="ORF">J2Z18_005653</name>
</gene>
<comment type="similarity">
    <text evidence="2">Belongs to the Orn/Lys/Arg decarboxylase class-I family.</text>
</comment>
<feature type="domain" description="Orn/Lys/Arg decarboxylase C-terminal" evidence="8">
    <location>
        <begin position="497"/>
        <end position="546"/>
    </location>
</feature>
<evidence type="ECO:0000256" key="2">
    <source>
        <dbReference type="ARBA" id="ARBA00010671"/>
    </source>
</evidence>
<dbReference type="SUPFAM" id="SSF53383">
    <property type="entry name" value="PLP-dependent transferases"/>
    <property type="match status" value="1"/>
</dbReference>
<name>A0ABS4FKH5_9BACL</name>
<dbReference type="InterPro" id="IPR052357">
    <property type="entry name" value="Orn_Lys_Arg_decarboxylase-I"/>
</dbReference>
<accession>A0ABS4FKH5</accession>
<dbReference type="GeneID" id="95407506"/>
<dbReference type="Gene3D" id="3.40.640.10">
    <property type="entry name" value="Type I PLP-dependent aspartate aminotransferase-like (Major domain)"/>
    <property type="match status" value="1"/>
</dbReference>
<organism evidence="9 10">
    <name type="scientific">Paenibacillus lactis</name>
    <dbReference type="NCBI Taxonomy" id="228574"/>
    <lineage>
        <taxon>Bacteria</taxon>
        <taxon>Bacillati</taxon>
        <taxon>Bacillota</taxon>
        <taxon>Bacilli</taxon>
        <taxon>Bacillales</taxon>
        <taxon>Paenibacillaceae</taxon>
        <taxon>Paenibacillus</taxon>
    </lineage>
</organism>
<evidence type="ECO:0000259" key="8">
    <source>
        <dbReference type="Pfam" id="PF03711"/>
    </source>
</evidence>
<dbReference type="RefSeq" id="WP_007132851.1">
    <property type="nucleotide sequence ID" value="NZ_BOSA01000026.1"/>
</dbReference>
<keyword evidence="3" id="KW-0210">Decarboxylase</keyword>
<keyword evidence="5" id="KW-0456">Lyase</keyword>
<feature type="compositionally biased region" description="Low complexity" evidence="6">
    <location>
        <begin position="318"/>
        <end position="337"/>
    </location>
</feature>
<dbReference type="Proteomes" id="UP000706926">
    <property type="component" value="Unassembled WGS sequence"/>
</dbReference>
<evidence type="ECO:0000256" key="5">
    <source>
        <dbReference type="ARBA" id="ARBA00023239"/>
    </source>
</evidence>
<feature type="domain" description="Orn/Lys/Arg decarboxylases family 1 pyridoxal-P attachment site" evidence="7">
    <location>
        <begin position="9"/>
        <end position="389"/>
    </location>
</feature>
<dbReference type="InterPro" id="IPR036633">
    <property type="entry name" value="Prn/Lys/Arg_de-COase_C_sf"/>
</dbReference>
<evidence type="ECO:0000256" key="1">
    <source>
        <dbReference type="ARBA" id="ARBA00001933"/>
    </source>
</evidence>
<evidence type="ECO:0000259" key="7">
    <source>
        <dbReference type="Pfam" id="PF01276"/>
    </source>
</evidence>
<keyword evidence="10" id="KW-1185">Reference proteome</keyword>
<dbReference type="PANTHER" id="PTHR43277:SF3">
    <property type="entry name" value="DECARBOXYLASE, PUTATIVE-RELATED"/>
    <property type="match status" value="1"/>
</dbReference>
<reference evidence="9 10" key="1">
    <citation type="submission" date="2021-03" db="EMBL/GenBank/DDBJ databases">
        <title>Genomic Encyclopedia of Type Strains, Phase IV (KMG-IV): sequencing the most valuable type-strain genomes for metagenomic binning, comparative biology and taxonomic classification.</title>
        <authorList>
            <person name="Goeker M."/>
        </authorList>
    </citation>
    <scope>NUCLEOTIDE SEQUENCE [LARGE SCALE GENOMIC DNA]</scope>
    <source>
        <strain evidence="9 10">DSM 15596</strain>
    </source>
</reference>
<evidence type="ECO:0000313" key="10">
    <source>
        <dbReference type="Proteomes" id="UP000706926"/>
    </source>
</evidence>
<feature type="region of interest" description="Disordered" evidence="6">
    <location>
        <begin position="313"/>
        <end position="337"/>
    </location>
</feature>
<dbReference type="EMBL" id="JAGGKI010000026">
    <property type="protein sequence ID" value="MBP1896522.1"/>
    <property type="molecule type" value="Genomic_DNA"/>
</dbReference>
<dbReference type="CDD" id="cd00615">
    <property type="entry name" value="Orn_deC_like"/>
    <property type="match status" value="1"/>
</dbReference>
<dbReference type="InterPro" id="IPR008286">
    <property type="entry name" value="Prn/Lys/Arg_de-COase_C"/>
</dbReference>
<dbReference type="InterPro" id="IPR015421">
    <property type="entry name" value="PyrdxlP-dep_Trfase_major"/>
</dbReference>
<dbReference type="InterPro" id="IPR015424">
    <property type="entry name" value="PyrdxlP-dep_Trfase"/>
</dbReference>
<dbReference type="InterPro" id="IPR000310">
    <property type="entry name" value="Orn/Lys/Arg_deCO2ase_major_dom"/>
</dbReference>
<comment type="cofactor">
    <cofactor evidence="1">
        <name>pyridoxal 5'-phosphate</name>
        <dbReference type="ChEBI" id="CHEBI:597326"/>
    </cofactor>
</comment>
<dbReference type="Pfam" id="PF01276">
    <property type="entry name" value="OKR_DC_1"/>
    <property type="match status" value="1"/>
</dbReference>
<comment type="caution">
    <text evidence="9">The sequence shown here is derived from an EMBL/GenBank/DDBJ whole genome shotgun (WGS) entry which is preliminary data.</text>
</comment>
<dbReference type="Gene3D" id="3.90.1150.150">
    <property type="match status" value="1"/>
</dbReference>
<proteinExistence type="inferred from homology"/>
<sequence>MTTHKDRAPLMEALTQYRLRGASSFHVPGHKNGRAYGLDSKYAEKLQAAMQIDVTEITGTDDLFHPNGVIREAQELAADCFGAEESYFLVGGSTSGNVALILTVCEEPGDIILVQRNVHKSVLHGLMLAGARAVFLQPGMDEPSGLAVAPSPETLRKALAAYPGAKAALITMPNYYGMGSDITPLADLCHDHGIPLLVDEAHGAHYGQHPQLPASALSCGADGVVQSTHKMLAAMTMGAMLHVQGERINRRLLRQRLAMVQSSSPSYPIMASLDLARRLLHTQGAGVFTAGLAAVKAFRRGLAKLPRFGLLQPPQPGSPAAGTAAAGGQAPPQAEAAAYTRQDPFKAVIYDRTGALSGYALQRALEERGCVPEMSDEQRVVLLFTLGSTLEDSNHVLWALVHIVEQEETSSKKPHIAGEAPKGKPAQSKEELIRMLKGRGDFMKHYEPGARTDAALGTSDNLLLQEVCSQSNVSTWNNWDMEAPYSHPIRFSLKPMDEGRIEPMPVELCAGRTAAEMVIPYPPGIPILYPGEVITEGMARRLAELRDAGAKCQGIADSSLATIVVFRREGAALPVD</sequence>
<evidence type="ECO:0000256" key="4">
    <source>
        <dbReference type="ARBA" id="ARBA00022898"/>
    </source>
</evidence>
<dbReference type="SUPFAM" id="SSF55904">
    <property type="entry name" value="Ornithine decarboxylase C-terminal domain"/>
    <property type="match status" value="1"/>
</dbReference>
<dbReference type="Gene3D" id="3.90.105.10">
    <property type="entry name" value="Molybdopterin biosynthesis moea protein, domain 2"/>
    <property type="match status" value="1"/>
</dbReference>
<dbReference type="PANTHER" id="PTHR43277">
    <property type="entry name" value="ARGININE DECARBOXYLASE"/>
    <property type="match status" value="1"/>
</dbReference>
<keyword evidence="4" id="KW-0663">Pyridoxal phosphate</keyword>
<protein>
    <submittedName>
        <fullName evidence="9">Arginine/lysine/ornithine decarboxylase</fullName>
    </submittedName>
</protein>
<dbReference type="Pfam" id="PF03711">
    <property type="entry name" value="OKR_DC_1_C"/>
    <property type="match status" value="1"/>
</dbReference>
<evidence type="ECO:0000256" key="3">
    <source>
        <dbReference type="ARBA" id="ARBA00022793"/>
    </source>
</evidence>
<evidence type="ECO:0000256" key="6">
    <source>
        <dbReference type="SAM" id="MobiDB-lite"/>
    </source>
</evidence>